<evidence type="ECO:0000256" key="2">
    <source>
        <dbReference type="ARBA" id="ARBA00022475"/>
    </source>
</evidence>
<feature type="transmembrane region" description="Helical" evidence="6">
    <location>
        <begin position="298"/>
        <end position="316"/>
    </location>
</feature>
<name>A0A9D2HDQ8_9BACT</name>
<feature type="transmembrane region" description="Helical" evidence="6">
    <location>
        <begin position="31"/>
        <end position="51"/>
    </location>
</feature>
<keyword evidence="4 6" id="KW-1133">Transmembrane helix</keyword>
<dbReference type="Proteomes" id="UP000824225">
    <property type="component" value="Unassembled WGS sequence"/>
</dbReference>
<dbReference type="GO" id="GO:0005886">
    <property type="term" value="C:plasma membrane"/>
    <property type="evidence" value="ECO:0007669"/>
    <property type="project" value="UniProtKB-SubCell"/>
</dbReference>
<evidence type="ECO:0000256" key="1">
    <source>
        <dbReference type="ARBA" id="ARBA00004651"/>
    </source>
</evidence>
<keyword evidence="3 6" id="KW-0812">Transmembrane</keyword>
<evidence type="ECO:0000256" key="5">
    <source>
        <dbReference type="ARBA" id="ARBA00023136"/>
    </source>
</evidence>
<reference evidence="8" key="2">
    <citation type="submission" date="2021-04" db="EMBL/GenBank/DDBJ databases">
        <authorList>
            <person name="Gilroy R."/>
        </authorList>
    </citation>
    <scope>NUCLEOTIDE SEQUENCE</scope>
    <source>
        <strain evidence="8">CHK186-16707</strain>
    </source>
</reference>
<evidence type="ECO:0000313" key="9">
    <source>
        <dbReference type="Proteomes" id="UP000824225"/>
    </source>
</evidence>
<organism evidence="8 9">
    <name type="scientific">Candidatus Mailhella merdigallinarum</name>
    <dbReference type="NCBI Taxonomy" id="2838658"/>
    <lineage>
        <taxon>Bacteria</taxon>
        <taxon>Pseudomonadati</taxon>
        <taxon>Thermodesulfobacteriota</taxon>
        <taxon>Desulfovibrionia</taxon>
        <taxon>Desulfovibrionales</taxon>
        <taxon>Desulfovibrionaceae</taxon>
        <taxon>Mailhella</taxon>
    </lineage>
</organism>
<reference evidence="8" key="1">
    <citation type="journal article" date="2021" name="PeerJ">
        <title>Extensive microbial diversity within the chicken gut microbiome revealed by metagenomics and culture.</title>
        <authorList>
            <person name="Gilroy R."/>
            <person name="Ravi A."/>
            <person name="Getino M."/>
            <person name="Pursley I."/>
            <person name="Horton D.L."/>
            <person name="Alikhan N.F."/>
            <person name="Baker D."/>
            <person name="Gharbi K."/>
            <person name="Hall N."/>
            <person name="Watson M."/>
            <person name="Adriaenssens E.M."/>
            <person name="Foster-Nyarko E."/>
            <person name="Jarju S."/>
            <person name="Secka A."/>
            <person name="Antonio M."/>
            <person name="Oren A."/>
            <person name="Chaudhuri R.R."/>
            <person name="La Ragione R."/>
            <person name="Hildebrand F."/>
            <person name="Pallen M.J."/>
        </authorList>
    </citation>
    <scope>NUCLEOTIDE SEQUENCE</scope>
    <source>
        <strain evidence="8">CHK186-16707</strain>
    </source>
</reference>
<dbReference type="PANTHER" id="PTHR43478">
    <property type="entry name" value="NA+/H+ ANTIPORTER-RELATED"/>
    <property type="match status" value="1"/>
</dbReference>
<feature type="transmembrane region" description="Helical" evidence="6">
    <location>
        <begin position="256"/>
        <end position="278"/>
    </location>
</feature>
<sequence>MEPYYAGWLSILPPVIAITLALLTKEVLSSLLIGILSGTIIYALNVPGVSLLVGPIEIAFNVMVDKIDMNIIIFCSLLGALVYVISMAGGTAAYGKWAASKIKSRRSALLSTSALGAFVFIDDYFNCLTVGTVMKPVTDAHGVSRAKLAYIIDATAAPICIIAPISSWAAAVGSNLKATGAFDSDFAAFVSTIPYNFYALLSLIMIVVVSLTRFDFGPMRAAEKRAEQGDLGALSSPVVDTLDADRTRRGGILDMLLPIASLIVFSVLGLLYSGGYWGEDEAYHTLAAAFGNTTAAQALVWGSCGALIVALLLFVPRGLVSFRGFMDGVVEGMKTMLTANIILVLAWTISGVCRDLLQTPQFVESIVAGGQASGALLPAIVFVVAGFLSFSTGTAWGTFGILIPIVVPVAQAIDPNLLVVTLSATLAGSVFGDHCSPISDTTILSSAGAGCNHVEHVSTQLPYALVVAGACFAGYTVAGVSGGSLVLSLGTAIAVLAALIIGIRLFHPALRTENAQTA</sequence>
<feature type="domain" description="Na+/H+ antiporter NhaC-like C-terminal" evidence="7">
    <location>
        <begin position="185"/>
        <end position="480"/>
    </location>
</feature>
<protein>
    <submittedName>
        <fullName evidence="8">Na+/H+ antiporter NhaC family protein</fullName>
    </submittedName>
</protein>
<feature type="transmembrane region" description="Helical" evidence="6">
    <location>
        <begin position="107"/>
        <end position="125"/>
    </location>
</feature>
<gene>
    <name evidence="8" type="ORF">H9962_05090</name>
</gene>
<feature type="transmembrane region" description="Helical" evidence="6">
    <location>
        <begin position="195"/>
        <end position="216"/>
    </location>
</feature>
<feature type="transmembrane region" description="Helical" evidence="6">
    <location>
        <begin position="485"/>
        <end position="506"/>
    </location>
</feature>
<evidence type="ECO:0000256" key="3">
    <source>
        <dbReference type="ARBA" id="ARBA00022692"/>
    </source>
</evidence>
<dbReference type="PANTHER" id="PTHR43478:SF1">
    <property type="entry name" value="NA+_H+ ANTIPORTER NHAC-LIKE C-TERMINAL DOMAIN-CONTAINING PROTEIN"/>
    <property type="match status" value="1"/>
</dbReference>
<feature type="transmembrane region" description="Helical" evidence="6">
    <location>
        <begin position="6"/>
        <end position="24"/>
    </location>
</feature>
<comment type="subcellular location">
    <subcellularLocation>
        <location evidence="1">Cell membrane</location>
        <topology evidence="1">Multi-pass membrane protein</topology>
    </subcellularLocation>
</comment>
<accession>A0A9D2HDQ8</accession>
<evidence type="ECO:0000256" key="4">
    <source>
        <dbReference type="ARBA" id="ARBA00022989"/>
    </source>
</evidence>
<feature type="transmembrane region" description="Helical" evidence="6">
    <location>
        <begin position="337"/>
        <end position="357"/>
    </location>
</feature>
<comment type="caution">
    <text evidence="8">The sequence shown here is derived from an EMBL/GenBank/DDBJ whole genome shotgun (WGS) entry which is preliminary data.</text>
</comment>
<evidence type="ECO:0000313" key="8">
    <source>
        <dbReference type="EMBL" id="HJA08547.1"/>
    </source>
</evidence>
<dbReference type="AlphaFoldDB" id="A0A9D2HDQ8"/>
<dbReference type="InterPro" id="IPR018461">
    <property type="entry name" value="Na/H_Antiport_NhaC-like_C"/>
</dbReference>
<feature type="transmembrane region" description="Helical" evidence="6">
    <location>
        <begin position="369"/>
        <end position="388"/>
    </location>
</feature>
<feature type="transmembrane region" description="Helical" evidence="6">
    <location>
        <begin position="71"/>
        <end position="95"/>
    </location>
</feature>
<proteinExistence type="predicted"/>
<feature type="transmembrane region" description="Helical" evidence="6">
    <location>
        <begin position="461"/>
        <end position="478"/>
    </location>
</feature>
<keyword evidence="2" id="KW-1003">Cell membrane</keyword>
<dbReference type="Pfam" id="PF03553">
    <property type="entry name" value="Na_H_antiporter"/>
    <property type="match status" value="1"/>
</dbReference>
<keyword evidence="5 6" id="KW-0472">Membrane</keyword>
<evidence type="ECO:0000259" key="7">
    <source>
        <dbReference type="Pfam" id="PF03553"/>
    </source>
</evidence>
<dbReference type="EMBL" id="DXAN01000017">
    <property type="protein sequence ID" value="HJA08547.1"/>
    <property type="molecule type" value="Genomic_DNA"/>
</dbReference>
<evidence type="ECO:0000256" key="6">
    <source>
        <dbReference type="SAM" id="Phobius"/>
    </source>
</evidence>